<evidence type="ECO:0000313" key="7">
    <source>
        <dbReference type="Proteomes" id="UP001174691"/>
    </source>
</evidence>
<dbReference type="PANTHER" id="PTHR46468:SF1">
    <property type="entry name" value="SENTRIN-SPECIFIC PROTEASE 8"/>
    <property type="match status" value="1"/>
</dbReference>
<proteinExistence type="inferred from homology"/>
<dbReference type="InterPro" id="IPR003653">
    <property type="entry name" value="Peptidase_C48_C"/>
</dbReference>
<dbReference type="Pfam" id="PF02902">
    <property type="entry name" value="Peptidase_C48"/>
    <property type="match status" value="1"/>
</dbReference>
<dbReference type="GO" id="GO:0006508">
    <property type="term" value="P:proteolysis"/>
    <property type="evidence" value="ECO:0007669"/>
    <property type="project" value="UniProtKB-KW"/>
</dbReference>
<evidence type="ECO:0000259" key="5">
    <source>
        <dbReference type="PROSITE" id="PS50600"/>
    </source>
</evidence>
<evidence type="ECO:0000256" key="1">
    <source>
        <dbReference type="ARBA" id="ARBA00005234"/>
    </source>
</evidence>
<keyword evidence="4" id="KW-0788">Thiol protease</keyword>
<dbReference type="InterPro" id="IPR044613">
    <property type="entry name" value="Nep1/2-like"/>
</dbReference>
<feature type="domain" description="Ubiquitin-like protease family profile" evidence="5">
    <location>
        <begin position="10"/>
        <end position="164"/>
    </location>
</feature>
<accession>A0AA38RH81</accession>
<reference evidence="6" key="1">
    <citation type="submission" date="2022-07" db="EMBL/GenBank/DDBJ databases">
        <title>Fungi with potential for degradation of polypropylene.</title>
        <authorList>
            <person name="Gostincar C."/>
        </authorList>
    </citation>
    <scope>NUCLEOTIDE SEQUENCE</scope>
    <source>
        <strain evidence="6">EXF-13287</strain>
    </source>
</reference>
<evidence type="ECO:0000256" key="2">
    <source>
        <dbReference type="ARBA" id="ARBA00022670"/>
    </source>
</evidence>
<sequence>MDDEAEAIFALRQLNAISSLEPGECLNDDAVELALSRLAEQNQNICVVDSLVMKGFLERRPTNLNRLRARIADKTTLLLPVCHEEHWSLYAYEIEWKMLQYYDSSRRSAPAAVEDAAFRLLAALLKSNTFTLRREIAIINISEMPKQPNVYDCGVFMIRAAFLLAADTPLGPHHFSEILIRHARRCIAADILLPPPCRLQPWMYTIEAANLLLLPLPEVPQGNAVALATRSLAAAVKAFDNGIDATKLSFEELSATWDAAERYPPVPQGASVADTEVHLWRAPKVYEVVWRVHEAQRQLRRLLGLLDYEKMKIDTMDR</sequence>
<dbReference type="PANTHER" id="PTHR46468">
    <property type="entry name" value="SENTRIN-SPECIFIC PROTEASE 8"/>
    <property type="match status" value="1"/>
</dbReference>
<protein>
    <recommendedName>
        <fullName evidence="5">Ubiquitin-like protease family profile domain-containing protein</fullName>
    </recommendedName>
</protein>
<evidence type="ECO:0000256" key="4">
    <source>
        <dbReference type="ARBA" id="ARBA00022807"/>
    </source>
</evidence>
<dbReference type="Gene3D" id="3.40.395.10">
    <property type="entry name" value="Adenoviral Proteinase, Chain A"/>
    <property type="match status" value="1"/>
</dbReference>
<evidence type="ECO:0000256" key="3">
    <source>
        <dbReference type="ARBA" id="ARBA00022801"/>
    </source>
</evidence>
<comment type="similarity">
    <text evidence="1">Belongs to the peptidase C48 family.</text>
</comment>
<dbReference type="Proteomes" id="UP001174691">
    <property type="component" value="Unassembled WGS sequence"/>
</dbReference>
<dbReference type="AlphaFoldDB" id="A0AA38RH81"/>
<comment type="caution">
    <text evidence="6">The sequence shown here is derived from an EMBL/GenBank/DDBJ whole genome shotgun (WGS) entry which is preliminary data.</text>
</comment>
<keyword evidence="7" id="KW-1185">Reference proteome</keyword>
<dbReference type="GO" id="GO:0019784">
    <property type="term" value="F:deNEDDylase activity"/>
    <property type="evidence" value="ECO:0007669"/>
    <property type="project" value="InterPro"/>
</dbReference>
<dbReference type="EMBL" id="JANBVN010000167">
    <property type="protein sequence ID" value="KAJ9136974.1"/>
    <property type="molecule type" value="Genomic_DNA"/>
</dbReference>
<organism evidence="6 7">
    <name type="scientific">Coniochaeta hoffmannii</name>
    <dbReference type="NCBI Taxonomy" id="91930"/>
    <lineage>
        <taxon>Eukaryota</taxon>
        <taxon>Fungi</taxon>
        <taxon>Dikarya</taxon>
        <taxon>Ascomycota</taxon>
        <taxon>Pezizomycotina</taxon>
        <taxon>Sordariomycetes</taxon>
        <taxon>Sordariomycetidae</taxon>
        <taxon>Coniochaetales</taxon>
        <taxon>Coniochaetaceae</taxon>
        <taxon>Coniochaeta</taxon>
    </lineage>
</organism>
<dbReference type="PROSITE" id="PS50600">
    <property type="entry name" value="ULP_PROTEASE"/>
    <property type="match status" value="1"/>
</dbReference>
<dbReference type="InterPro" id="IPR038765">
    <property type="entry name" value="Papain-like_cys_pep_sf"/>
</dbReference>
<dbReference type="GO" id="GO:0008234">
    <property type="term" value="F:cysteine-type peptidase activity"/>
    <property type="evidence" value="ECO:0007669"/>
    <property type="project" value="UniProtKB-KW"/>
</dbReference>
<keyword evidence="2" id="KW-0645">Protease</keyword>
<gene>
    <name evidence="6" type="ORF">NKR19_g8372</name>
</gene>
<name>A0AA38RH81_9PEZI</name>
<dbReference type="SUPFAM" id="SSF54001">
    <property type="entry name" value="Cysteine proteinases"/>
    <property type="match status" value="1"/>
</dbReference>
<evidence type="ECO:0000313" key="6">
    <source>
        <dbReference type="EMBL" id="KAJ9136974.1"/>
    </source>
</evidence>
<dbReference type="GO" id="GO:0000338">
    <property type="term" value="P:protein deneddylation"/>
    <property type="evidence" value="ECO:0007669"/>
    <property type="project" value="TreeGrafter"/>
</dbReference>
<keyword evidence="3" id="KW-0378">Hydrolase</keyword>